<feature type="coiled-coil region" evidence="2">
    <location>
        <begin position="262"/>
        <end position="289"/>
    </location>
</feature>
<dbReference type="Pfam" id="PF13976">
    <property type="entry name" value="gag_pre-integrs"/>
    <property type="match status" value="1"/>
</dbReference>
<keyword evidence="1" id="KW-0378">Hydrolase</keyword>
<name>A0ABQ5FMY2_9ASTR</name>
<dbReference type="EMBL" id="BQNB010017567">
    <property type="protein sequence ID" value="GJT64697.1"/>
    <property type="molecule type" value="Genomic_DNA"/>
</dbReference>
<protein>
    <submittedName>
        <fullName evidence="6">Retrovirus-related pol polyprotein from transposon TNT 1-94</fullName>
    </submittedName>
</protein>
<keyword evidence="7" id="KW-1185">Reference proteome</keyword>
<feature type="compositionally biased region" description="Low complexity" evidence="3">
    <location>
        <begin position="849"/>
        <end position="864"/>
    </location>
</feature>
<dbReference type="Pfam" id="PF22936">
    <property type="entry name" value="Pol_BBD"/>
    <property type="match status" value="1"/>
</dbReference>
<evidence type="ECO:0000256" key="2">
    <source>
        <dbReference type="SAM" id="Coils"/>
    </source>
</evidence>
<dbReference type="PANTHER" id="PTHR42648:SF18">
    <property type="entry name" value="RETROTRANSPOSON, UNCLASSIFIED-LIKE PROTEIN"/>
    <property type="match status" value="1"/>
</dbReference>
<evidence type="ECO:0000256" key="3">
    <source>
        <dbReference type="SAM" id="MobiDB-lite"/>
    </source>
</evidence>
<keyword evidence="1" id="KW-0645">Protease</keyword>
<sequence>MCDNANPADQNAEECDDERVVLANLIANLKLDTNENKKIQKQLKKANTSFSHELQKCKSALEECKSSLENSNRTRDTCIIALPNKEIELEKYKTYHDRTTEHDILERKLKETLELLAQKEHDIKEGLKNKAYKLSIVKEKNDELVKHSLLTKSSYEGLAKEKNKAIKDLKLKEENDLDKLIAMEKQLNFLNEIVYKRNQSFKPFIYLAWERHTHDTFRAPTTEDMTSLLKTCLMPLALKTQNYSFIFVNELKQDMLADLEYVHSLEKEIDELESDKADFSNIYDLLLQECVSKDVTCSYLHSLSDLDAYNELQCVYVHKVKECECLAEKLSKQTGNVCKEVYNGLLRSFAKLEKHSISLELALQQCQEQMKNDIVCKENESTVFLKEREQYFKIQYLKAQLQNKNIVISELKKLIDKCKGKSVDTKFDKPSVVRQPNAQKIPKPSVLGKSNRFSDSLRGKVLQRQSRLSKLMCQRVYQNQSLHRFYLQQQGKLSKKPQAVPIRPRKSKRRANQSVATPPKKTIVQLILFIVDSGCIKHMMGNLKLLCNFVEKYLGTVHFGNVQFAPILGYEDLVQGNITIKRVYYVEGLNHNLFSVGQFCDADLEVAFKKSSCFVRDLQGNDLLTDNHGSDLYIIYLQETMSPSPIYFLANSSPTQAWLWHRRLSYLNFDTINLLSKKDIEISLPKVIYVKDQLCSSCELEEGIEHQTSTPRTPEQNGVVERRNRTLVEAARTMLSASKLPLFFWAKAIAIAGHRDHLPACLAHMLYCVVAEEQYNLAYFLVKRIQCARYTPTANLSYGMFLTRLYRYVMEIYPHLDNGIYDIVDQVMRPLALKQTRRPRSDRGKAHHSVSSSSSHHQGTSSHQHVGDDDDDDDNV</sequence>
<feature type="domain" description="Retrovirus-related Pol polyprotein from transposon TNT 1-94-like beta-barrel" evidence="5">
    <location>
        <begin position="529"/>
        <end position="601"/>
    </location>
</feature>
<evidence type="ECO:0000313" key="7">
    <source>
        <dbReference type="Proteomes" id="UP001151760"/>
    </source>
</evidence>
<dbReference type="InterPro" id="IPR012337">
    <property type="entry name" value="RNaseH-like_sf"/>
</dbReference>
<gene>
    <name evidence="6" type="ORF">Tco_1016177</name>
</gene>
<accession>A0ABQ5FMY2</accession>
<dbReference type="InterPro" id="IPR036397">
    <property type="entry name" value="RNaseH_sf"/>
</dbReference>
<dbReference type="SUPFAM" id="SSF53098">
    <property type="entry name" value="Ribonuclease H-like"/>
    <property type="match status" value="1"/>
</dbReference>
<dbReference type="InterPro" id="IPR054722">
    <property type="entry name" value="PolX-like_BBD"/>
</dbReference>
<reference evidence="6" key="1">
    <citation type="journal article" date="2022" name="Int. J. Mol. Sci.">
        <title>Draft Genome of Tanacetum Coccineum: Genomic Comparison of Closely Related Tanacetum-Family Plants.</title>
        <authorList>
            <person name="Yamashiro T."/>
            <person name="Shiraishi A."/>
            <person name="Nakayama K."/>
            <person name="Satake H."/>
        </authorList>
    </citation>
    <scope>NUCLEOTIDE SEQUENCE</scope>
</reference>
<evidence type="ECO:0000256" key="1">
    <source>
        <dbReference type="ARBA" id="ARBA00022670"/>
    </source>
</evidence>
<proteinExistence type="predicted"/>
<feature type="region of interest" description="Disordered" evidence="3">
    <location>
        <begin position="496"/>
        <end position="516"/>
    </location>
</feature>
<comment type="caution">
    <text evidence="6">The sequence shown here is derived from an EMBL/GenBank/DDBJ whole genome shotgun (WGS) entry which is preliminary data.</text>
</comment>
<evidence type="ECO:0000259" key="4">
    <source>
        <dbReference type="Pfam" id="PF13976"/>
    </source>
</evidence>
<dbReference type="Proteomes" id="UP001151760">
    <property type="component" value="Unassembled WGS sequence"/>
</dbReference>
<reference evidence="6" key="2">
    <citation type="submission" date="2022-01" db="EMBL/GenBank/DDBJ databases">
        <authorList>
            <person name="Yamashiro T."/>
            <person name="Shiraishi A."/>
            <person name="Satake H."/>
            <person name="Nakayama K."/>
        </authorList>
    </citation>
    <scope>NUCLEOTIDE SEQUENCE</scope>
</reference>
<dbReference type="Gene3D" id="3.30.420.10">
    <property type="entry name" value="Ribonuclease H-like superfamily/Ribonuclease H"/>
    <property type="match status" value="1"/>
</dbReference>
<feature type="domain" description="GAG-pre-integrase" evidence="4">
    <location>
        <begin position="632"/>
        <end position="700"/>
    </location>
</feature>
<evidence type="ECO:0000313" key="6">
    <source>
        <dbReference type="EMBL" id="GJT64697.1"/>
    </source>
</evidence>
<keyword evidence="2" id="KW-0175">Coiled coil</keyword>
<feature type="region of interest" description="Disordered" evidence="3">
    <location>
        <begin position="834"/>
        <end position="876"/>
    </location>
</feature>
<feature type="coiled-coil region" evidence="2">
    <location>
        <begin position="22"/>
        <end position="49"/>
    </location>
</feature>
<dbReference type="InterPro" id="IPR039537">
    <property type="entry name" value="Retrotran_Ty1/copia-like"/>
</dbReference>
<organism evidence="6 7">
    <name type="scientific">Tanacetum coccineum</name>
    <dbReference type="NCBI Taxonomy" id="301880"/>
    <lineage>
        <taxon>Eukaryota</taxon>
        <taxon>Viridiplantae</taxon>
        <taxon>Streptophyta</taxon>
        <taxon>Embryophyta</taxon>
        <taxon>Tracheophyta</taxon>
        <taxon>Spermatophyta</taxon>
        <taxon>Magnoliopsida</taxon>
        <taxon>eudicotyledons</taxon>
        <taxon>Gunneridae</taxon>
        <taxon>Pentapetalae</taxon>
        <taxon>asterids</taxon>
        <taxon>campanulids</taxon>
        <taxon>Asterales</taxon>
        <taxon>Asteraceae</taxon>
        <taxon>Asteroideae</taxon>
        <taxon>Anthemideae</taxon>
        <taxon>Anthemidinae</taxon>
        <taxon>Tanacetum</taxon>
    </lineage>
</organism>
<evidence type="ECO:0000259" key="5">
    <source>
        <dbReference type="Pfam" id="PF22936"/>
    </source>
</evidence>
<dbReference type="InterPro" id="IPR025724">
    <property type="entry name" value="GAG-pre-integrase_dom"/>
</dbReference>
<dbReference type="PANTHER" id="PTHR42648">
    <property type="entry name" value="TRANSPOSASE, PUTATIVE-RELATED"/>
    <property type="match status" value="1"/>
</dbReference>